<feature type="domain" description="Alpha/beta-hydrolase N-terminal" evidence="3">
    <location>
        <begin position="32"/>
        <end position="239"/>
    </location>
</feature>
<comment type="caution">
    <text evidence="4">The sequence shown here is derived from an EMBL/GenBank/DDBJ whole genome shotgun (WGS) entry which is preliminary data.</text>
</comment>
<evidence type="ECO:0000313" key="4">
    <source>
        <dbReference type="EMBL" id="MFC0200336.1"/>
    </source>
</evidence>
<dbReference type="GO" id="GO:0016787">
    <property type="term" value="F:hydrolase activity"/>
    <property type="evidence" value="ECO:0007669"/>
    <property type="project" value="UniProtKB-KW"/>
</dbReference>
<feature type="transmembrane region" description="Helical" evidence="1">
    <location>
        <begin position="165"/>
        <end position="188"/>
    </location>
</feature>
<dbReference type="InterPro" id="IPR027787">
    <property type="entry name" value="Alpha/beta-hydrolase_catalytic"/>
</dbReference>
<name>A0ABV6CK31_9RHOB</name>
<feature type="transmembrane region" description="Helical" evidence="1">
    <location>
        <begin position="81"/>
        <end position="99"/>
    </location>
</feature>
<protein>
    <submittedName>
        <fullName evidence="4">Alpha/beta hydrolase</fullName>
    </submittedName>
</protein>
<dbReference type="PIRSF" id="PIRSF007542">
    <property type="entry name" value="UCP007542"/>
    <property type="match status" value="1"/>
</dbReference>
<dbReference type="InterPro" id="IPR027788">
    <property type="entry name" value="Alpha/beta-hydrolase_N_dom"/>
</dbReference>
<dbReference type="Proteomes" id="UP001589795">
    <property type="component" value="Unassembled WGS sequence"/>
</dbReference>
<feature type="transmembrane region" description="Helical" evidence="1">
    <location>
        <begin position="20"/>
        <end position="37"/>
    </location>
</feature>
<dbReference type="SUPFAM" id="SSF53474">
    <property type="entry name" value="alpha/beta-Hydrolases"/>
    <property type="match status" value="1"/>
</dbReference>
<evidence type="ECO:0000313" key="5">
    <source>
        <dbReference type="Proteomes" id="UP001589795"/>
    </source>
</evidence>
<evidence type="ECO:0000259" key="3">
    <source>
        <dbReference type="Pfam" id="PF15420"/>
    </source>
</evidence>
<organism evidence="4 5">
    <name type="scientific">Paracoccus rhizosphaerae</name>
    <dbReference type="NCBI Taxonomy" id="1133347"/>
    <lineage>
        <taxon>Bacteria</taxon>
        <taxon>Pseudomonadati</taxon>
        <taxon>Pseudomonadota</taxon>
        <taxon>Alphaproteobacteria</taxon>
        <taxon>Rhodobacterales</taxon>
        <taxon>Paracoccaceae</taxon>
        <taxon>Paracoccus</taxon>
    </lineage>
</organism>
<proteinExistence type="predicted"/>
<keyword evidence="5" id="KW-1185">Reference proteome</keyword>
<keyword evidence="1" id="KW-0812">Transmembrane</keyword>
<reference evidence="4 5" key="1">
    <citation type="submission" date="2024-09" db="EMBL/GenBank/DDBJ databases">
        <authorList>
            <person name="Sun Q."/>
            <person name="Mori K."/>
        </authorList>
    </citation>
    <scope>NUCLEOTIDE SEQUENCE [LARGE SCALE GENOMIC DNA]</scope>
    <source>
        <strain evidence="4 5">CCM 7904</strain>
    </source>
</reference>
<keyword evidence="4" id="KW-0378">Hydrolase</keyword>
<evidence type="ECO:0000259" key="2">
    <source>
        <dbReference type="Pfam" id="PF10081"/>
    </source>
</evidence>
<sequence length="556" mass="60912">MTATMLRFLDWFDRRTSGMGLVIGALFVAGSLTPSLIPRSPAVQGILAGFCFAAGYGVTVLVEALWRYLHLPQLTTRQARVVVPALGAVALGVVTVFLVRSADWQNDIRVAMSLPPIDGVAPLVIAAWGTAVAAVLLVTFKLLAASGRYASRRIAQVLPERQARVLGIALTALLAYQLASGVLVRGVVRSADMSAQALDDLVPADQVAPRQSWQTGSPASLVAWQDLGREGRAFVSRTPTPRAISDVTGQPARQPLRVYVGLNAAETLAERADLAVRELERAGGFDRSTLIVAMPTGTGWMDPAAMEPLEHLHHGDVATVALQYSYLQSWISLLVQPEQAAEAGRALFAAVHRRWQQLPEATRPRLYLYGLSLGAHSSQQSLLLHEMLDRPIDGALWVGSPFVSPLWQALTAERDPGSPAWLPRLTTGEVVRFTDGRQGLQEDAPWGGVRIVFLQYASDPIVFFRPDIAIRQPDWMHPPRGPEVSDDLRWYPIITELQLVFDMAIALDVPMGHGHRYAYVDHIGPWLAVTEPPGWTPDRLERLRAHFRRKQAALGE</sequence>
<dbReference type="EMBL" id="JBHLWQ010000072">
    <property type="protein sequence ID" value="MFC0200336.1"/>
    <property type="molecule type" value="Genomic_DNA"/>
</dbReference>
<evidence type="ECO:0000256" key="1">
    <source>
        <dbReference type="SAM" id="Phobius"/>
    </source>
</evidence>
<accession>A0ABV6CK31</accession>
<feature type="domain" description="Alpha/beta-hydrolase catalytic" evidence="2">
    <location>
        <begin position="256"/>
        <end position="543"/>
    </location>
</feature>
<keyword evidence="1" id="KW-1133">Transmembrane helix</keyword>
<feature type="transmembrane region" description="Helical" evidence="1">
    <location>
        <begin position="119"/>
        <end position="144"/>
    </location>
</feature>
<dbReference type="Pfam" id="PF15420">
    <property type="entry name" value="Abhydrolase_9_N"/>
    <property type="match status" value="1"/>
</dbReference>
<dbReference type="Pfam" id="PF10081">
    <property type="entry name" value="Abhydrolase_9"/>
    <property type="match status" value="1"/>
</dbReference>
<dbReference type="InterPro" id="IPR012037">
    <property type="entry name" value="Alpha/beta-hydrolase_fam"/>
</dbReference>
<dbReference type="InterPro" id="IPR029058">
    <property type="entry name" value="AB_hydrolase_fold"/>
</dbReference>
<keyword evidence="1" id="KW-0472">Membrane</keyword>
<feature type="transmembrane region" description="Helical" evidence="1">
    <location>
        <begin position="43"/>
        <end position="69"/>
    </location>
</feature>
<gene>
    <name evidence="4" type="ORF">ACFFIZ_08370</name>
</gene>
<dbReference type="RefSeq" id="WP_265508671.1">
    <property type="nucleotide sequence ID" value="NZ_JAOTBE010000098.1"/>
</dbReference>